<organism evidence="5 6">
    <name type="scientific">Lactobacillus panisapium</name>
    <dbReference type="NCBI Taxonomy" id="2012495"/>
    <lineage>
        <taxon>Bacteria</taxon>
        <taxon>Bacillati</taxon>
        <taxon>Bacillota</taxon>
        <taxon>Bacilli</taxon>
        <taxon>Lactobacillales</taxon>
        <taxon>Lactobacillaceae</taxon>
        <taxon>Lactobacillus</taxon>
    </lineage>
</organism>
<dbReference type="PROSITE" id="PS51160">
    <property type="entry name" value="ACYLPHOSPHATASE_3"/>
    <property type="match status" value="1"/>
</dbReference>
<dbReference type="PANTHER" id="PTHR42959:SF1">
    <property type="entry name" value="CARBAMOYLTRANSFERASE HYPF"/>
    <property type="match status" value="1"/>
</dbReference>
<dbReference type="SUPFAM" id="SSF54975">
    <property type="entry name" value="Acylphosphatase/BLUF domain-like"/>
    <property type="match status" value="1"/>
</dbReference>
<dbReference type="RefSeq" id="WP_220219918.1">
    <property type="nucleotide sequence ID" value="NZ_CP048268.1"/>
</dbReference>
<feature type="domain" description="Acylphosphatase-like" evidence="4">
    <location>
        <begin position="21"/>
        <end position="109"/>
    </location>
</feature>
<dbReference type="EMBL" id="CP048268">
    <property type="protein sequence ID" value="QYN53127.1"/>
    <property type="molecule type" value="Genomic_DNA"/>
</dbReference>
<dbReference type="Gene3D" id="3.30.70.100">
    <property type="match status" value="1"/>
</dbReference>
<evidence type="ECO:0000256" key="1">
    <source>
        <dbReference type="ARBA" id="ARBA00015991"/>
    </source>
</evidence>
<feature type="active site" evidence="2">
    <location>
        <position position="36"/>
    </location>
</feature>
<dbReference type="EC" id="3.6.1.7" evidence="2"/>
<gene>
    <name evidence="5" type="ORF">GYM71_06695</name>
</gene>
<reference evidence="5 6" key="1">
    <citation type="submission" date="2020-01" db="EMBL/GenBank/DDBJ databases">
        <title>Vast differences in strain-level diversity in the gut microbiota of two closely related honey bee species.</title>
        <authorList>
            <person name="Ellegaard K.M."/>
            <person name="Suenami S."/>
            <person name="Miyazaki R."/>
            <person name="Engel P."/>
        </authorList>
    </citation>
    <scope>NUCLEOTIDE SEQUENCE [LARGE SCALE GENOMIC DNA]</scope>
    <source>
        <strain evidence="5 6">ESL0416</strain>
    </source>
</reference>
<feature type="active site" evidence="2">
    <location>
        <position position="54"/>
    </location>
</feature>
<comment type="catalytic activity">
    <reaction evidence="2">
        <text>an acyl phosphate + H2O = a carboxylate + phosphate + H(+)</text>
        <dbReference type="Rhea" id="RHEA:14965"/>
        <dbReference type="ChEBI" id="CHEBI:15377"/>
        <dbReference type="ChEBI" id="CHEBI:15378"/>
        <dbReference type="ChEBI" id="CHEBI:29067"/>
        <dbReference type="ChEBI" id="CHEBI:43474"/>
        <dbReference type="ChEBI" id="CHEBI:59918"/>
        <dbReference type="EC" id="3.6.1.7"/>
    </reaction>
</comment>
<dbReference type="PANTHER" id="PTHR42959">
    <property type="entry name" value="CARBAMOYLTRANSFERASE"/>
    <property type="match status" value="1"/>
</dbReference>
<dbReference type="InterPro" id="IPR051060">
    <property type="entry name" value="Carbamoyltrans_HypF-like"/>
</dbReference>
<dbReference type="Proteomes" id="UP000826550">
    <property type="component" value="Chromosome"/>
</dbReference>
<evidence type="ECO:0000256" key="3">
    <source>
        <dbReference type="RuleBase" id="RU004168"/>
    </source>
</evidence>
<dbReference type="InterPro" id="IPR001792">
    <property type="entry name" value="Acylphosphatase-like_dom"/>
</dbReference>
<evidence type="ECO:0000313" key="6">
    <source>
        <dbReference type="Proteomes" id="UP000826550"/>
    </source>
</evidence>
<dbReference type="Pfam" id="PF00708">
    <property type="entry name" value="Acylphosphatase"/>
    <property type="match status" value="1"/>
</dbReference>
<keyword evidence="2" id="KW-0378">Hydrolase</keyword>
<sequence>MAFFNNRHEKQSQSAQDSFETWKLTASGVVQGVGFRWSVLNLANKMGLTGNVCNNSDQTVTITLQTSLDHVNQFIKELPQNVSPYAQISTIKKEKLANVAKMHGFHVLY</sequence>
<dbReference type="InterPro" id="IPR036046">
    <property type="entry name" value="Acylphosphatase-like_dom_sf"/>
</dbReference>
<keyword evidence="6" id="KW-1185">Reference proteome</keyword>
<accession>A0ABX8W8R4</accession>
<protein>
    <recommendedName>
        <fullName evidence="1 2">acylphosphatase</fullName>
        <ecNumber evidence="2">3.6.1.7</ecNumber>
    </recommendedName>
</protein>
<evidence type="ECO:0000259" key="4">
    <source>
        <dbReference type="PROSITE" id="PS51160"/>
    </source>
</evidence>
<proteinExistence type="inferred from homology"/>
<evidence type="ECO:0000256" key="2">
    <source>
        <dbReference type="PROSITE-ProRule" id="PRU00520"/>
    </source>
</evidence>
<name>A0ABX8W8R4_9LACO</name>
<evidence type="ECO:0000313" key="5">
    <source>
        <dbReference type="EMBL" id="QYN53127.1"/>
    </source>
</evidence>
<comment type="similarity">
    <text evidence="3">Belongs to the acylphosphatase family.</text>
</comment>